<evidence type="ECO:0000313" key="1">
    <source>
        <dbReference type="EMBL" id="SIT27321.1"/>
    </source>
</evidence>
<dbReference type="EMBL" id="FTOR01000007">
    <property type="protein sequence ID" value="SIT27321.1"/>
    <property type="molecule type" value="Genomic_DNA"/>
</dbReference>
<dbReference type="OrthoDB" id="676196at2"/>
<sequence length="80" mass="9319">MENVCVITDFEEITATRRFDKVDTPLGMEGYSVYIGGNFIFIKNAKQMTVRFHLPNFASKITPEALQGWIERIKRLYPNF</sequence>
<organism evidence="1 2">
    <name type="scientific">Filimonas lacunae</name>
    <dbReference type="NCBI Taxonomy" id="477680"/>
    <lineage>
        <taxon>Bacteria</taxon>
        <taxon>Pseudomonadati</taxon>
        <taxon>Bacteroidota</taxon>
        <taxon>Chitinophagia</taxon>
        <taxon>Chitinophagales</taxon>
        <taxon>Chitinophagaceae</taxon>
        <taxon>Filimonas</taxon>
    </lineage>
</organism>
<accession>A0A1N7QWU3</accession>
<dbReference type="AlphaFoldDB" id="A0A1N7QWU3"/>
<gene>
    <name evidence="1" type="ORF">SAMN05421788_107205</name>
</gene>
<dbReference type="STRING" id="477680.SAMN05421788_107205"/>
<reference evidence="2" key="1">
    <citation type="submission" date="2017-01" db="EMBL/GenBank/DDBJ databases">
        <authorList>
            <person name="Varghese N."/>
            <person name="Submissions S."/>
        </authorList>
    </citation>
    <scope>NUCLEOTIDE SEQUENCE [LARGE SCALE GENOMIC DNA]</scope>
    <source>
        <strain evidence="2">DSM 21054</strain>
    </source>
</reference>
<dbReference type="Proteomes" id="UP000186917">
    <property type="component" value="Unassembled WGS sequence"/>
</dbReference>
<keyword evidence="2" id="KW-1185">Reference proteome</keyword>
<evidence type="ECO:0000313" key="2">
    <source>
        <dbReference type="Proteomes" id="UP000186917"/>
    </source>
</evidence>
<name>A0A1N7QWU3_9BACT</name>
<protein>
    <submittedName>
        <fullName evidence="1">Uncharacterized protein</fullName>
    </submittedName>
</protein>
<proteinExistence type="predicted"/>
<dbReference type="RefSeq" id="WP_076380795.1">
    <property type="nucleotide sequence ID" value="NZ_AP017422.1"/>
</dbReference>